<feature type="compositionally biased region" description="Polar residues" evidence="1">
    <location>
        <begin position="70"/>
        <end position="93"/>
    </location>
</feature>
<reference evidence="2" key="1">
    <citation type="submission" date="2021-01" db="EMBL/GenBank/DDBJ databases">
        <title>Metabolic potential, ecology and presence of endohyphal bacteria is reflected in genomic diversity of Mucoromycotina.</title>
        <authorList>
            <person name="Muszewska A."/>
            <person name="Okrasinska A."/>
            <person name="Steczkiewicz K."/>
            <person name="Drgas O."/>
            <person name="Orlowska M."/>
            <person name="Perlinska-Lenart U."/>
            <person name="Aleksandrzak-Piekarczyk T."/>
            <person name="Szatraj K."/>
            <person name="Zielenkiewicz U."/>
            <person name="Pilsyk S."/>
            <person name="Malc E."/>
            <person name="Mieczkowski P."/>
            <person name="Kruszewska J.S."/>
            <person name="Biernat P."/>
            <person name="Pawlowska J."/>
        </authorList>
    </citation>
    <scope>NUCLEOTIDE SEQUENCE</scope>
    <source>
        <strain evidence="2">WA0000018081</strain>
    </source>
</reference>
<name>A0A8H7SKC5_9FUNG</name>
<keyword evidence="3" id="KW-1185">Reference proteome</keyword>
<dbReference type="EMBL" id="JAEPRE010000151">
    <property type="protein sequence ID" value="KAG2231430.1"/>
    <property type="molecule type" value="Genomic_DNA"/>
</dbReference>
<gene>
    <name evidence="2" type="ORF">INT48_009292</name>
</gene>
<dbReference type="AlphaFoldDB" id="A0A8H7SKC5"/>
<evidence type="ECO:0000256" key="1">
    <source>
        <dbReference type="SAM" id="MobiDB-lite"/>
    </source>
</evidence>
<accession>A0A8H7SKC5</accession>
<evidence type="ECO:0000313" key="3">
    <source>
        <dbReference type="Proteomes" id="UP000613177"/>
    </source>
</evidence>
<sequence length="100" mass="10931">MPLDHLQYLIVILTNALHVSLRPSTSQSNYTRSGTLDKVQKCGQHFQLETDHTLPIPVLVSTHIPTHLHPNNSIMKSPKLSGNASGCSKSTSKPVPYGFA</sequence>
<comment type="caution">
    <text evidence="2">The sequence shown here is derived from an EMBL/GenBank/DDBJ whole genome shotgun (WGS) entry which is preliminary data.</text>
</comment>
<organism evidence="2 3">
    <name type="scientific">Thamnidium elegans</name>
    <dbReference type="NCBI Taxonomy" id="101142"/>
    <lineage>
        <taxon>Eukaryota</taxon>
        <taxon>Fungi</taxon>
        <taxon>Fungi incertae sedis</taxon>
        <taxon>Mucoromycota</taxon>
        <taxon>Mucoromycotina</taxon>
        <taxon>Mucoromycetes</taxon>
        <taxon>Mucorales</taxon>
        <taxon>Mucorineae</taxon>
        <taxon>Mucoraceae</taxon>
        <taxon>Thamnidium</taxon>
    </lineage>
</organism>
<dbReference type="Proteomes" id="UP000613177">
    <property type="component" value="Unassembled WGS sequence"/>
</dbReference>
<evidence type="ECO:0000313" key="2">
    <source>
        <dbReference type="EMBL" id="KAG2231430.1"/>
    </source>
</evidence>
<protein>
    <submittedName>
        <fullName evidence="2">Uncharacterized protein</fullName>
    </submittedName>
</protein>
<proteinExistence type="predicted"/>
<feature type="region of interest" description="Disordered" evidence="1">
    <location>
        <begin position="70"/>
        <end position="100"/>
    </location>
</feature>